<dbReference type="Gene3D" id="3.40.50.720">
    <property type="entry name" value="NAD(P)-binding Rossmann-like Domain"/>
    <property type="match status" value="1"/>
</dbReference>
<dbReference type="Proteomes" id="UP000199645">
    <property type="component" value="Unassembled WGS sequence"/>
</dbReference>
<dbReference type="InterPro" id="IPR020904">
    <property type="entry name" value="Sc_DH/Rdtase_CS"/>
</dbReference>
<dbReference type="SMART" id="SM00822">
    <property type="entry name" value="PKS_KR"/>
    <property type="match status" value="1"/>
</dbReference>
<dbReference type="AlphaFoldDB" id="A0A1I2JLV7"/>
<feature type="domain" description="Ketoreductase" evidence="3">
    <location>
        <begin position="10"/>
        <end position="180"/>
    </location>
</feature>
<reference evidence="4 5" key="1">
    <citation type="submission" date="2016-10" db="EMBL/GenBank/DDBJ databases">
        <authorList>
            <person name="de Groot N.N."/>
        </authorList>
    </citation>
    <scope>NUCLEOTIDE SEQUENCE [LARGE SCALE GENOMIC DNA]</scope>
    <source>
        <strain evidence="4 5">DSM 43019</strain>
    </source>
</reference>
<comment type="similarity">
    <text evidence="1">Belongs to the short-chain dehydrogenases/reductases (SDR) family.</text>
</comment>
<dbReference type="SUPFAM" id="SSF51735">
    <property type="entry name" value="NAD(P)-binding Rossmann-fold domains"/>
    <property type="match status" value="1"/>
</dbReference>
<dbReference type="OrthoDB" id="154414at2"/>
<evidence type="ECO:0000256" key="2">
    <source>
        <dbReference type="ARBA" id="ARBA00023002"/>
    </source>
</evidence>
<dbReference type="InterPro" id="IPR057326">
    <property type="entry name" value="KR_dom"/>
</dbReference>
<dbReference type="GO" id="GO:0016491">
    <property type="term" value="F:oxidoreductase activity"/>
    <property type="evidence" value="ECO:0007669"/>
    <property type="project" value="UniProtKB-KW"/>
</dbReference>
<evidence type="ECO:0000313" key="4">
    <source>
        <dbReference type="EMBL" id="SFF55564.1"/>
    </source>
</evidence>
<evidence type="ECO:0000256" key="1">
    <source>
        <dbReference type="ARBA" id="ARBA00006484"/>
    </source>
</evidence>
<dbReference type="EMBL" id="FONV01000013">
    <property type="protein sequence ID" value="SFF55564.1"/>
    <property type="molecule type" value="Genomic_DNA"/>
</dbReference>
<dbReference type="PANTHER" id="PTHR43639">
    <property type="entry name" value="OXIDOREDUCTASE, SHORT-CHAIN DEHYDROGENASE/REDUCTASE FAMILY (AFU_ORTHOLOGUE AFUA_5G02870)"/>
    <property type="match status" value="1"/>
</dbReference>
<sequence>MGMTVSLAGKVALVTGGSRGIGRAVVERLTSDGARVVFTYHSAEAEATKLAEETGAEPVRCDQADLDTLPAIFAPVRDGLDILVNNAGIAFARPIAEITVDDFDRLLTINTKFPTFAIRTAIPLLRDGGRIINLSSINTALPSPGAGLYSASKAALEQITRVASRELGPRRITVNTVSPGATDTDMLRSVNTPEGLDRAVTFTALQRLGTPADVAAVIAFLAGPDAAWITGQNLHAGGGYVI</sequence>
<proteinExistence type="inferred from homology"/>
<dbReference type="FunFam" id="3.40.50.720:FF:000084">
    <property type="entry name" value="Short-chain dehydrogenase reductase"/>
    <property type="match status" value="1"/>
</dbReference>
<dbReference type="InterPro" id="IPR036291">
    <property type="entry name" value="NAD(P)-bd_dom_sf"/>
</dbReference>
<accession>A0A1I2JLV7</accession>
<dbReference type="PANTHER" id="PTHR43639:SF1">
    <property type="entry name" value="SHORT-CHAIN DEHYDROGENASE_REDUCTASE FAMILY PROTEIN"/>
    <property type="match status" value="1"/>
</dbReference>
<keyword evidence="2" id="KW-0560">Oxidoreductase</keyword>
<dbReference type="STRING" id="35752.SAMN05421541_11345"/>
<name>A0A1I2JLV7_9ACTN</name>
<protein>
    <submittedName>
        <fullName evidence="4">3-oxoacyl-[acyl-carrier protein] reductase</fullName>
    </submittedName>
</protein>
<dbReference type="PROSITE" id="PS00061">
    <property type="entry name" value="ADH_SHORT"/>
    <property type="match status" value="1"/>
</dbReference>
<dbReference type="Pfam" id="PF13561">
    <property type="entry name" value="adh_short_C2"/>
    <property type="match status" value="1"/>
</dbReference>
<dbReference type="PRINTS" id="PR00080">
    <property type="entry name" value="SDRFAMILY"/>
</dbReference>
<evidence type="ECO:0000259" key="3">
    <source>
        <dbReference type="SMART" id="SM00822"/>
    </source>
</evidence>
<keyword evidence="5" id="KW-1185">Reference proteome</keyword>
<evidence type="ECO:0000313" key="5">
    <source>
        <dbReference type="Proteomes" id="UP000199645"/>
    </source>
</evidence>
<dbReference type="InterPro" id="IPR002347">
    <property type="entry name" value="SDR_fam"/>
</dbReference>
<gene>
    <name evidence="4" type="ORF">SAMN05421541_11345</name>
</gene>
<dbReference type="PRINTS" id="PR00081">
    <property type="entry name" value="GDHRDH"/>
</dbReference>
<organism evidence="4 5">
    <name type="scientific">Actinoplanes philippinensis</name>
    <dbReference type="NCBI Taxonomy" id="35752"/>
    <lineage>
        <taxon>Bacteria</taxon>
        <taxon>Bacillati</taxon>
        <taxon>Actinomycetota</taxon>
        <taxon>Actinomycetes</taxon>
        <taxon>Micromonosporales</taxon>
        <taxon>Micromonosporaceae</taxon>
        <taxon>Actinoplanes</taxon>
    </lineage>
</organism>